<name>A0AAV3P9F8_LITER</name>
<proteinExistence type="predicted"/>
<protein>
    <submittedName>
        <fullName evidence="1">Uncharacterized protein</fullName>
    </submittedName>
</protein>
<dbReference type="Proteomes" id="UP001454036">
    <property type="component" value="Unassembled WGS sequence"/>
</dbReference>
<evidence type="ECO:0000313" key="2">
    <source>
        <dbReference type="Proteomes" id="UP001454036"/>
    </source>
</evidence>
<keyword evidence="2" id="KW-1185">Reference proteome</keyword>
<evidence type="ECO:0000313" key="1">
    <source>
        <dbReference type="EMBL" id="GAA0148219.1"/>
    </source>
</evidence>
<organism evidence="1 2">
    <name type="scientific">Lithospermum erythrorhizon</name>
    <name type="common">Purple gromwell</name>
    <name type="synonym">Lithospermum officinale var. erythrorhizon</name>
    <dbReference type="NCBI Taxonomy" id="34254"/>
    <lineage>
        <taxon>Eukaryota</taxon>
        <taxon>Viridiplantae</taxon>
        <taxon>Streptophyta</taxon>
        <taxon>Embryophyta</taxon>
        <taxon>Tracheophyta</taxon>
        <taxon>Spermatophyta</taxon>
        <taxon>Magnoliopsida</taxon>
        <taxon>eudicotyledons</taxon>
        <taxon>Gunneridae</taxon>
        <taxon>Pentapetalae</taxon>
        <taxon>asterids</taxon>
        <taxon>lamiids</taxon>
        <taxon>Boraginales</taxon>
        <taxon>Boraginaceae</taxon>
        <taxon>Boraginoideae</taxon>
        <taxon>Lithospermeae</taxon>
        <taxon>Lithospermum</taxon>
    </lineage>
</organism>
<accession>A0AAV3P9F8</accession>
<dbReference type="AlphaFoldDB" id="A0AAV3P9F8"/>
<reference evidence="1 2" key="1">
    <citation type="submission" date="2024-01" db="EMBL/GenBank/DDBJ databases">
        <title>The complete chloroplast genome sequence of Lithospermum erythrorhizon: insights into the phylogenetic relationship among Boraginaceae species and the maternal lineages of purple gromwells.</title>
        <authorList>
            <person name="Okada T."/>
            <person name="Watanabe K."/>
        </authorList>
    </citation>
    <scope>NUCLEOTIDE SEQUENCE [LARGE SCALE GENOMIC DNA]</scope>
</reference>
<dbReference type="EMBL" id="BAABME010016969">
    <property type="protein sequence ID" value="GAA0148219.1"/>
    <property type="molecule type" value="Genomic_DNA"/>
</dbReference>
<comment type="caution">
    <text evidence="1">The sequence shown here is derived from an EMBL/GenBank/DDBJ whole genome shotgun (WGS) entry which is preliminary data.</text>
</comment>
<sequence length="171" mass="17972">MGRLRHNGLLNRLRHSGLLDMLRQNGLGGIWAGLAWAGQGPVGQAGLGPVGRADGRVGLGPVEQAGLGPVGQAVGRAYSRAEQGYAWSGEGAEPRAGGRAGYWAEPAGPWPGVAWIEGRVVPRWSTQHGGGLRVDVDHPRACEGSGLNLVLGRREKAAAGWRGQGQPRERR</sequence>
<gene>
    <name evidence="1" type="ORF">LIER_36676</name>
</gene>